<protein>
    <submittedName>
        <fullName evidence="1">Hydroxymethylpyrimidine pyrophosphatase</fullName>
    </submittedName>
</protein>
<reference evidence="1" key="1">
    <citation type="submission" date="2019-02" db="EMBL/GenBank/DDBJ databases">
        <authorList>
            <person name="Gruber-Vodicka R. H."/>
            <person name="Seah K. B. B."/>
        </authorList>
    </citation>
    <scope>NUCLEOTIDE SEQUENCE</scope>
    <source>
        <strain evidence="1">BECK_S313</strain>
    </source>
</reference>
<dbReference type="SUPFAM" id="SSF53697">
    <property type="entry name" value="SIS domain"/>
    <property type="match status" value="1"/>
</dbReference>
<dbReference type="AlphaFoldDB" id="A0A450W297"/>
<dbReference type="GO" id="GO:0097367">
    <property type="term" value="F:carbohydrate derivative binding"/>
    <property type="evidence" value="ECO:0007669"/>
    <property type="project" value="InterPro"/>
</dbReference>
<dbReference type="SUPFAM" id="SSF56784">
    <property type="entry name" value="HAD-like"/>
    <property type="match status" value="1"/>
</dbReference>
<dbReference type="InterPro" id="IPR023214">
    <property type="entry name" value="HAD_sf"/>
</dbReference>
<dbReference type="GO" id="GO:1901135">
    <property type="term" value="P:carbohydrate derivative metabolic process"/>
    <property type="evidence" value="ECO:0007669"/>
    <property type="project" value="InterPro"/>
</dbReference>
<accession>A0A450W297</accession>
<proteinExistence type="predicted"/>
<dbReference type="Gene3D" id="3.40.50.1000">
    <property type="entry name" value="HAD superfamily/HAD-like"/>
    <property type="match status" value="1"/>
</dbReference>
<dbReference type="InterPro" id="IPR046348">
    <property type="entry name" value="SIS_dom_sf"/>
</dbReference>
<gene>
    <name evidence="1" type="ORF">BECKLPF1236B_GA0070989_10206</name>
</gene>
<dbReference type="InterPro" id="IPR036412">
    <property type="entry name" value="HAD-like_sf"/>
</dbReference>
<sequence length="638" mass="70178">MRNFSQELDALPDTLRETFDRDWSELAKTLAQQSSEVTLAVGSGGSLAVAEFLALALGYVLHRAVSVHTPLDLITKPWPIAGRSVWLFSAGAKSPDSQAVFRIIRDHDPSHLSLLTANSRSPLVPEVKNHSHGRVFILPESAQQDGFLATHSLLSGCLAIHQALGLTGRSPKTDRDFLTELQQRLRREARHVLCAPLLSLWERKELLLVHDPLLMPAAVTLETDLAELGLVPVQRVDLRNFAHGRHFGLSRRCAPTAVLAITSPVSLDIWHALSTHLPTEVPRYHLHYDAPAAPDNALLALADVLALIESGANAAGIDARKPGVPAFGKIIYADTTVLEKMPTLPEAVRRKLRRARQHTVTTHAAIDYLNGYRSFLSRLRTTRFSGLVLDYDGTLVAHPKDKVSTQIQALLISLLAHGCCLGFASGRGGSLEEDLRTWIPEMYWPRIWVGYYNGGVVLRLEQSLSEVGLSAVDPDIERAYNVLQAEERIFPHCLEPPKKSPTQIALKITELKHVQEIFGQVKNLLGIHADGPLKVVHSDHSIDVIPRCSTKCSVLKRMKRDSDANSGGEILCIGDSGHEEGNDHELLANTFSLSVDRVSHHAATYWNLLSQGLEGPAGLVSYLLRISLSGNGDYRFIP</sequence>
<dbReference type="Gene3D" id="3.90.1070.10">
    <property type="match status" value="1"/>
</dbReference>
<evidence type="ECO:0000313" key="1">
    <source>
        <dbReference type="EMBL" id="VFK11135.1"/>
    </source>
</evidence>
<name>A0A450W297_9GAMM</name>
<dbReference type="Gene3D" id="3.40.50.10490">
    <property type="entry name" value="Glucose-6-phosphate isomerase like protein, domain 1"/>
    <property type="match status" value="1"/>
</dbReference>
<organism evidence="1">
    <name type="scientific">Candidatus Kentrum sp. LPFa</name>
    <dbReference type="NCBI Taxonomy" id="2126335"/>
    <lineage>
        <taxon>Bacteria</taxon>
        <taxon>Pseudomonadati</taxon>
        <taxon>Pseudomonadota</taxon>
        <taxon>Gammaproteobacteria</taxon>
        <taxon>Candidatus Kentrum</taxon>
    </lineage>
</organism>
<dbReference type="EMBL" id="CAADFK010000020">
    <property type="protein sequence ID" value="VFK11135.1"/>
    <property type="molecule type" value="Genomic_DNA"/>
</dbReference>